<feature type="transmembrane region" description="Helical" evidence="3">
    <location>
        <begin position="93"/>
        <end position="121"/>
    </location>
</feature>
<dbReference type="PANTHER" id="PTHR44227">
    <property type="match status" value="1"/>
</dbReference>
<dbReference type="Pfam" id="PF13231">
    <property type="entry name" value="PMT_2"/>
    <property type="match status" value="1"/>
</dbReference>
<feature type="domain" description="Glycosyltransferase RgtA/B/C/D-like" evidence="4">
    <location>
        <begin position="25"/>
        <end position="120"/>
    </location>
</feature>
<proteinExistence type="predicted"/>
<evidence type="ECO:0000313" key="5">
    <source>
        <dbReference type="EMBL" id="SVC00891.1"/>
    </source>
</evidence>
<keyword evidence="2" id="KW-0802">TPR repeat</keyword>
<dbReference type="AlphaFoldDB" id="A0A382IQE4"/>
<dbReference type="EMBL" id="UINC01068333">
    <property type="protein sequence ID" value="SVC00891.1"/>
    <property type="molecule type" value="Genomic_DNA"/>
</dbReference>
<dbReference type="InterPro" id="IPR038731">
    <property type="entry name" value="RgtA/B/C-like"/>
</dbReference>
<feature type="transmembrane region" description="Helical" evidence="3">
    <location>
        <begin position="15"/>
        <end position="33"/>
    </location>
</feature>
<keyword evidence="3" id="KW-1133">Transmembrane helix</keyword>
<organism evidence="5">
    <name type="scientific">marine metagenome</name>
    <dbReference type="NCBI Taxonomy" id="408172"/>
    <lineage>
        <taxon>unclassified sequences</taxon>
        <taxon>metagenomes</taxon>
        <taxon>ecological metagenomes</taxon>
    </lineage>
</organism>
<sequence length="293" mass="33436">MLDYQLYGLNPKGHHLTNLGFHIANVLILFIVLLRMTRKLWRCAFVAALFALHPLNVESVAWVAERKNVLSTLFWFLTMWAYFRYAQTKNLKTYYLVILFFTLGLMSKPMLVTLPFVLLLLDYWPLGRLKLEQGGSDNEVSAKSKYHVKSEFLKLMLEKVPLFALATGSSIITFISQQSGGKAINANNLSLPTRLANAMASYLEYLKKMIWPNDLAVFYPHPESALAAWKWVVCFVVLVTITTISIRFIKKAPYFAVGWFWYLGTLIPVIGIVQVGGQAMADRYAYVPLKVIH</sequence>
<dbReference type="PANTHER" id="PTHR44227:SF3">
    <property type="entry name" value="PROTEIN O-MANNOSYL-TRANSFERASE TMTC4"/>
    <property type="match status" value="1"/>
</dbReference>
<reference evidence="5" key="1">
    <citation type="submission" date="2018-05" db="EMBL/GenBank/DDBJ databases">
        <authorList>
            <person name="Lanie J.A."/>
            <person name="Ng W.-L."/>
            <person name="Kazmierczak K.M."/>
            <person name="Andrzejewski T.M."/>
            <person name="Davidsen T.M."/>
            <person name="Wayne K.J."/>
            <person name="Tettelin H."/>
            <person name="Glass J.I."/>
            <person name="Rusch D."/>
            <person name="Podicherti R."/>
            <person name="Tsui H.-C.T."/>
            <person name="Winkler M.E."/>
        </authorList>
    </citation>
    <scope>NUCLEOTIDE SEQUENCE</scope>
</reference>
<protein>
    <recommendedName>
        <fullName evidence="4">Glycosyltransferase RgtA/B/C/D-like domain-containing protein</fullName>
    </recommendedName>
</protein>
<name>A0A382IQE4_9ZZZZ</name>
<evidence type="ECO:0000256" key="2">
    <source>
        <dbReference type="ARBA" id="ARBA00022803"/>
    </source>
</evidence>
<gene>
    <name evidence="5" type="ORF">METZ01_LOCUS253745</name>
</gene>
<evidence type="ECO:0000256" key="3">
    <source>
        <dbReference type="SAM" id="Phobius"/>
    </source>
</evidence>
<keyword evidence="3" id="KW-0812">Transmembrane</keyword>
<feature type="transmembrane region" description="Helical" evidence="3">
    <location>
        <begin position="260"/>
        <end position="281"/>
    </location>
</feature>
<evidence type="ECO:0000256" key="1">
    <source>
        <dbReference type="ARBA" id="ARBA00022737"/>
    </source>
</evidence>
<feature type="transmembrane region" description="Helical" evidence="3">
    <location>
        <begin position="69"/>
        <end position="86"/>
    </location>
</feature>
<feature type="transmembrane region" description="Helical" evidence="3">
    <location>
        <begin position="40"/>
        <end position="57"/>
    </location>
</feature>
<accession>A0A382IQE4</accession>
<keyword evidence="3" id="KW-0472">Membrane</keyword>
<feature type="transmembrane region" description="Helical" evidence="3">
    <location>
        <begin position="228"/>
        <end position="248"/>
    </location>
</feature>
<dbReference type="InterPro" id="IPR052346">
    <property type="entry name" value="O-mannosyl-transferase_TMTC"/>
</dbReference>
<keyword evidence="1" id="KW-0677">Repeat</keyword>
<evidence type="ECO:0000259" key="4">
    <source>
        <dbReference type="Pfam" id="PF13231"/>
    </source>
</evidence>